<feature type="compositionally biased region" description="Low complexity" evidence="5">
    <location>
        <begin position="71"/>
        <end position="84"/>
    </location>
</feature>
<feature type="region of interest" description="Disordered" evidence="5">
    <location>
        <begin position="422"/>
        <end position="500"/>
    </location>
</feature>
<dbReference type="InterPro" id="IPR016130">
    <property type="entry name" value="Tyr_Pase_AS"/>
</dbReference>
<protein>
    <submittedName>
        <fullName evidence="7">Phosphatase</fullName>
    </submittedName>
</protein>
<dbReference type="Pfam" id="PF25466">
    <property type="entry name" value="MPK1_gelsolin_C"/>
    <property type="match status" value="1"/>
</dbReference>
<comment type="similarity">
    <text evidence="1">Belongs to the glycosyl hydrolase 5 (cellulase A) family.</text>
</comment>
<dbReference type="InterPro" id="IPR020422">
    <property type="entry name" value="TYR_PHOSPHATASE_DUAL_dom"/>
</dbReference>
<dbReference type="SUPFAM" id="SSF52799">
    <property type="entry name" value="(Phosphotyrosine protein) phosphatases II"/>
    <property type="match status" value="1"/>
</dbReference>
<dbReference type="OrthoDB" id="442731at2759"/>
<dbReference type="InterPro" id="IPR029006">
    <property type="entry name" value="ADF-H/Gelsolin-like_dom_sf"/>
</dbReference>
<sequence length="1237" mass="135504">MDGEDPPSSSGTPRKTLLRSATWTSRSISNPNPNTNPQPSRPPKPGRLALPPPPPLAAWPCPASDDSGHWPATPSASSTPAAAADDGDVSRVDDHVYLGGDSVARDRAALRRHGITHVLNCAGAACPDHFRGELAYRTLWLRDSPAEDLAPVLYDAFDFLERARATPRGRVLVHCRRGASRSAALVVAYLMWRRALPFDDALRAVRAVRPSVDPNLGFAAQLLRCQRRVHALPPTPGSAALRAYRMAPQSPYDPLYLVPKSVDLSSTDGAGLLDSRGAFVVHVPSAIYVWLGHCCGPSMATAAANFALQVVRYERAEGPIITVNEGSEPAAFWAALTDEPLSAVPEEIVGNRRVELYDLDYDIFRRATARARAAPPLPKMWTGPETISPVKDSGWCRLRRKFASRDWKDIIKAVVERRSLREEDLRASNAVPSPGSFSVESSTTPSSSSADSASVLSTFSPNSSSSSDWNNLSPPRSELHRASQTELNPELQPSSFGNVKGKDLRSLAERRGGNAPSLFLVPSAGDTEGRLSSTDIVRDWCLSPPFISEVEEYQETFDLERRLSLGASDPNDEAEDETYCADEHNQLIHPVLFRWPDMDKVEDVHPGVLDSESIFLLLASESKLGSRKPMMKKIYVWLGRDSRNDIGRGNEEDGHIYLDRAGTEFFSRMGTPMDTPVQCKHARSKSRSAATILRFTCTSQKKMRPSSSILGPLLISVILHATFHDSAAASPLFTDGRWIVDASGTRVKLACVNWPSHLELMLAEGLSKQPLASITWNVHLMGFNCVRLTYPTFLLTDESLASLTVRQSFERAGLDAAIPLIAQHNPAFVDLNLLQAYKAVVAKLGANNIMVILDNHISKPGWCCSSSDGNGFFGDTYFDPNVWLQGLIKMATMFKGTPNVVGMSLRNELRGRRQNVDDWFTYMQKGAEAVHGANQDVLVVLSGLSFDNDLGFLANRQVDVTFQRKLVFELHWYAFTNGDAWVKGNPNNVCGSISGSVNTRAGFLLDRQLPLFVSEYGVDQRGGNLNDDRYLGCILAFLADKDVDWALWTLQGSYYLREGVVDMEEFYGMLTYDWAGVRNQTVLQKVGAVQQPFQGPGVSKTPPYIIIFHPSTGLCVRLGSLTFHTLDFGPCDGNMQAFHYTQQRTLTSVDSSLCVSATGAGKPVKFDSCIDSGSSWDLVSDSGMHVSTTLPGDGSTLCLDVGQNGVVTNPCKCLRDDADCDPESQWFKLVTSAKAIP</sequence>
<keyword evidence="8" id="KW-1185">Reference proteome</keyword>
<name>A0A9E7IAX4_9LILI</name>
<dbReference type="Pfam" id="PF00150">
    <property type="entry name" value="Cellulase"/>
    <property type="match status" value="1"/>
</dbReference>
<dbReference type="Gene3D" id="3.20.20.80">
    <property type="entry name" value="Glycosidases"/>
    <property type="match status" value="1"/>
</dbReference>
<proteinExistence type="inferred from homology"/>
<dbReference type="SMART" id="SM00195">
    <property type="entry name" value="DSPc"/>
    <property type="match status" value="1"/>
</dbReference>
<feature type="compositionally biased region" description="Polar residues" evidence="5">
    <location>
        <begin position="484"/>
        <end position="497"/>
    </location>
</feature>
<evidence type="ECO:0000313" key="8">
    <source>
        <dbReference type="Proteomes" id="UP001055439"/>
    </source>
</evidence>
<dbReference type="EMBL" id="CP097511">
    <property type="protein sequence ID" value="URE49660.1"/>
    <property type="molecule type" value="Genomic_DNA"/>
</dbReference>
<dbReference type="InterPro" id="IPR000340">
    <property type="entry name" value="Dual-sp_phosphatase_cat-dom"/>
</dbReference>
<evidence type="ECO:0000256" key="4">
    <source>
        <dbReference type="ARBA" id="ARBA00023295"/>
    </source>
</evidence>
<feature type="compositionally biased region" description="Pro residues" evidence="5">
    <location>
        <begin position="34"/>
        <end position="57"/>
    </location>
</feature>
<dbReference type="SUPFAM" id="SSF50370">
    <property type="entry name" value="Ricin B-like lectins"/>
    <property type="match status" value="1"/>
</dbReference>
<keyword evidence="2" id="KW-0378">Hydrolase</keyword>
<dbReference type="InterPro" id="IPR007123">
    <property type="entry name" value="Gelsolin-like_dom"/>
</dbReference>
<dbReference type="Pfam" id="PF00782">
    <property type="entry name" value="DSPc"/>
    <property type="match status" value="1"/>
</dbReference>
<dbReference type="PROSITE" id="PS00383">
    <property type="entry name" value="TYR_PHOSPHATASE_1"/>
    <property type="match status" value="1"/>
</dbReference>
<dbReference type="GO" id="GO:0051015">
    <property type="term" value="F:actin filament binding"/>
    <property type="evidence" value="ECO:0007669"/>
    <property type="project" value="InterPro"/>
</dbReference>
<dbReference type="InterPro" id="IPR035992">
    <property type="entry name" value="Ricin_B-like_lectins"/>
</dbReference>
<dbReference type="Gene3D" id="3.40.20.10">
    <property type="entry name" value="Severin"/>
    <property type="match status" value="1"/>
</dbReference>
<evidence type="ECO:0000259" key="6">
    <source>
        <dbReference type="SMART" id="SM00195"/>
    </source>
</evidence>
<dbReference type="Gene3D" id="3.90.190.10">
    <property type="entry name" value="Protein tyrosine phosphatase superfamily"/>
    <property type="match status" value="1"/>
</dbReference>
<evidence type="ECO:0000256" key="5">
    <source>
        <dbReference type="SAM" id="MobiDB-lite"/>
    </source>
</evidence>
<dbReference type="Pfam" id="PF00626">
    <property type="entry name" value="Gelsolin"/>
    <property type="match status" value="1"/>
</dbReference>
<dbReference type="PANTHER" id="PTHR31263:SF44">
    <property type="entry name" value="OS04G0481200 PROTEIN"/>
    <property type="match status" value="1"/>
</dbReference>
<dbReference type="SUPFAM" id="SSF55753">
    <property type="entry name" value="Actin depolymerizing proteins"/>
    <property type="match status" value="1"/>
</dbReference>
<feature type="domain" description="Tyrosine-protein phosphatase" evidence="6">
    <location>
        <begin position="88"/>
        <end position="228"/>
    </location>
</feature>
<evidence type="ECO:0000256" key="2">
    <source>
        <dbReference type="ARBA" id="ARBA00022801"/>
    </source>
</evidence>
<reference evidence="7" key="1">
    <citation type="submission" date="2022-05" db="EMBL/GenBank/DDBJ databases">
        <title>The Musa troglodytarum L. genome provides insights into the mechanism of non-climacteric behaviour and enrichment of carotenoids.</title>
        <authorList>
            <person name="Wang J."/>
        </authorList>
    </citation>
    <scope>NUCLEOTIDE SEQUENCE</scope>
    <source>
        <tissue evidence="7">Leaf</tissue>
    </source>
</reference>
<dbReference type="InterPro" id="IPR057528">
    <property type="entry name" value="MPK1_C"/>
</dbReference>
<organism evidence="7 8">
    <name type="scientific">Musa troglodytarum</name>
    <name type="common">fe'i banana</name>
    <dbReference type="NCBI Taxonomy" id="320322"/>
    <lineage>
        <taxon>Eukaryota</taxon>
        <taxon>Viridiplantae</taxon>
        <taxon>Streptophyta</taxon>
        <taxon>Embryophyta</taxon>
        <taxon>Tracheophyta</taxon>
        <taxon>Spermatophyta</taxon>
        <taxon>Magnoliopsida</taxon>
        <taxon>Liliopsida</taxon>
        <taxon>Zingiberales</taxon>
        <taxon>Musaceae</taxon>
        <taxon>Musa</taxon>
    </lineage>
</organism>
<dbReference type="GO" id="GO:0000272">
    <property type="term" value="P:polysaccharide catabolic process"/>
    <property type="evidence" value="ECO:0007669"/>
    <property type="project" value="InterPro"/>
</dbReference>
<dbReference type="InterPro" id="IPR017853">
    <property type="entry name" value="GH"/>
</dbReference>
<evidence type="ECO:0000256" key="3">
    <source>
        <dbReference type="ARBA" id="ARBA00022912"/>
    </source>
</evidence>
<gene>
    <name evidence="7" type="ORF">MUK42_15235</name>
</gene>
<dbReference type="InterPro" id="IPR007122">
    <property type="entry name" value="Villin/Gelsolin"/>
</dbReference>
<evidence type="ECO:0000313" key="7">
    <source>
        <dbReference type="EMBL" id="URE49660.1"/>
    </source>
</evidence>
<dbReference type="PANTHER" id="PTHR31263">
    <property type="entry name" value="CELLULASE FAMILY PROTEIN (AFU_ORTHOLOGUE AFUA_5G14560)"/>
    <property type="match status" value="1"/>
</dbReference>
<evidence type="ECO:0000256" key="1">
    <source>
        <dbReference type="ARBA" id="ARBA00005641"/>
    </source>
</evidence>
<feature type="region of interest" description="Disordered" evidence="5">
    <location>
        <begin position="1"/>
        <end position="87"/>
    </location>
</feature>
<dbReference type="InterPro" id="IPR029021">
    <property type="entry name" value="Prot-tyrosine_phosphatase-like"/>
</dbReference>
<keyword evidence="3" id="KW-0904">Protein phosphatase</keyword>
<dbReference type="Proteomes" id="UP001055439">
    <property type="component" value="Chromosome 9"/>
</dbReference>
<dbReference type="CDD" id="cd14498">
    <property type="entry name" value="DSP"/>
    <property type="match status" value="1"/>
</dbReference>
<dbReference type="SMART" id="SM00262">
    <property type="entry name" value="GEL"/>
    <property type="match status" value="1"/>
</dbReference>
<accession>A0A9E7IAX4</accession>
<dbReference type="SUPFAM" id="SSF51445">
    <property type="entry name" value="(Trans)glycosidases"/>
    <property type="match status" value="1"/>
</dbReference>
<dbReference type="InterPro" id="IPR001547">
    <property type="entry name" value="Glyco_hydro_5"/>
</dbReference>
<dbReference type="GO" id="GO:0004553">
    <property type="term" value="F:hydrolase activity, hydrolyzing O-glycosyl compounds"/>
    <property type="evidence" value="ECO:0007669"/>
    <property type="project" value="InterPro"/>
</dbReference>
<keyword evidence="4" id="KW-0326">Glycosidase</keyword>
<feature type="compositionally biased region" description="Low complexity" evidence="5">
    <location>
        <begin position="436"/>
        <end position="475"/>
    </location>
</feature>
<dbReference type="GO" id="GO:0004721">
    <property type="term" value="F:phosphoprotein phosphatase activity"/>
    <property type="evidence" value="ECO:0007669"/>
    <property type="project" value="UniProtKB-KW"/>
</dbReference>
<feature type="compositionally biased region" description="Polar residues" evidence="5">
    <location>
        <begin position="7"/>
        <end position="24"/>
    </location>
</feature>
<dbReference type="AlphaFoldDB" id="A0A9E7IAX4"/>